<feature type="region of interest" description="Disordered" evidence="1">
    <location>
        <begin position="59"/>
        <end position="111"/>
    </location>
</feature>
<organism evidence="2 3">
    <name type="scientific">Nocardia panacis</name>
    <dbReference type="NCBI Taxonomy" id="2340916"/>
    <lineage>
        <taxon>Bacteria</taxon>
        <taxon>Bacillati</taxon>
        <taxon>Actinomycetota</taxon>
        <taxon>Actinomycetes</taxon>
        <taxon>Mycobacteriales</taxon>
        <taxon>Nocardiaceae</taxon>
        <taxon>Nocardia</taxon>
    </lineage>
</organism>
<accession>A0A3A4KLJ2</accession>
<feature type="compositionally biased region" description="Acidic residues" evidence="1">
    <location>
        <begin position="84"/>
        <end position="103"/>
    </location>
</feature>
<proteinExistence type="predicted"/>
<comment type="caution">
    <text evidence="2">The sequence shown here is derived from an EMBL/GenBank/DDBJ whole genome shotgun (WGS) entry which is preliminary data.</text>
</comment>
<dbReference type="Proteomes" id="UP000266677">
    <property type="component" value="Unassembled WGS sequence"/>
</dbReference>
<dbReference type="AlphaFoldDB" id="A0A3A4KLJ2"/>
<evidence type="ECO:0000256" key="1">
    <source>
        <dbReference type="SAM" id="MobiDB-lite"/>
    </source>
</evidence>
<keyword evidence="3" id="KW-1185">Reference proteome</keyword>
<dbReference type="EMBL" id="QZFU01000019">
    <property type="protein sequence ID" value="RJO74896.1"/>
    <property type="molecule type" value="Genomic_DNA"/>
</dbReference>
<evidence type="ECO:0000313" key="2">
    <source>
        <dbReference type="EMBL" id="RJO74896.1"/>
    </source>
</evidence>
<sequence length="111" mass="12198">MSVRAAIDAAASKGYVLRPRYRWPHGWELVDAQGRVEPTYGSIPEILEILDVPVLVPDPGGTQIQAPPMDNVTPITRRFGPMQPEDDFGSATVEFEDYPDDYPPEASGIDA</sequence>
<evidence type="ECO:0000313" key="3">
    <source>
        <dbReference type="Proteomes" id="UP000266677"/>
    </source>
</evidence>
<protein>
    <submittedName>
        <fullName evidence="2">Uncharacterized protein</fullName>
    </submittedName>
</protein>
<gene>
    <name evidence="2" type="ORF">D5S18_15890</name>
</gene>
<name>A0A3A4KLJ2_9NOCA</name>
<reference evidence="2 3" key="1">
    <citation type="submission" date="2018-09" db="EMBL/GenBank/DDBJ databases">
        <title>YIM PH21274 draft genome.</title>
        <authorList>
            <person name="Miao C."/>
        </authorList>
    </citation>
    <scope>NUCLEOTIDE SEQUENCE [LARGE SCALE GENOMIC DNA]</scope>
    <source>
        <strain evidence="2 3">YIM PH 21724</strain>
    </source>
</reference>